<evidence type="ECO:0000313" key="2">
    <source>
        <dbReference type="EnsemblMetazoa" id="AARA018486-PA"/>
    </source>
</evidence>
<dbReference type="EMBL" id="APCN01004566">
    <property type="status" value="NOT_ANNOTATED_CDS"/>
    <property type="molecule type" value="Genomic_DNA"/>
</dbReference>
<protein>
    <submittedName>
        <fullName evidence="2">Uncharacterized protein</fullName>
    </submittedName>
</protein>
<evidence type="ECO:0000256" key="1">
    <source>
        <dbReference type="SAM" id="MobiDB-lite"/>
    </source>
</evidence>
<dbReference type="EMBL" id="APCN01004567">
    <property type="status" value="NOT_ANNOTATED_CDS"/>
    <property type="molecule type" value="Genomic_DNA"/>
</dbReference>
<sequence length="82" mass="9051">MMIFLAHDGHPMDRYADTSTNDCTTTDPSGLPGENIFRLVRNNFGSEKKSTNRRTSSSLHDTALPAGIDEMIPLSKVVERGK</sequence>
<dbReference type="AlphaFoldDB" id="A0A8W7MTI3"/>
<evidence type="ECO:0000313" key="3">
    <source>
        <dbReference type="Proteomes" id="UP000075840"/>
    </source>
</evidence>
<keyword evidence="3" id="KW-1185">Reference proteome</keyword>
<organism evidence="2 3">
    <name type="scientific">Anopheles arabiensis</name>
    <name type="common">Mosquito</name>
    <dbReference type="NCBI Taxonomy" id="7173"/>
    <lineage>
        <taxon>Eukaryota</taxon>
        <taxon>Metazoa</taxon>
        <taxon>Ecdysozoa</taxon>
        <taxon>Arthropoda</taxon>
        <taxon>Hexapoda</taxon>
        <taxon>Insecta</taxon>
        <taxon>Pterygota</taxon>
        <taxon>Neoptera</taxon>
        <taxon>Endopterygota</taxon>
        <taxon>Diptera</taxon>
        <taxon>Nematocera</taxon>
        <taxon>Culicoidea</taxon>
        <taxon>Culicidae</taxon>
        <taxon>Anophelinae</taxon>
        <taxon>Anopheles</taxon>
    </lineage>
</organism>
<name>A0A8W7MTI3_ANOAR</name>
<proteinExistence type="predicted"/>
<accession>A0A8W7MTI3</accession>
<feature type="region of interest" description="Disordered" evidence="1">
    <location>
        <begin position="14"/>
        <end position="64"/>
    </location>
</feature>
<dbReference type="Proteomes" id="UP000075840">
    <property type="component" value="Unassembled WGS sequence"/>
</dbReference>
<feature type="compositionally biased region" description="Polar residues" evidence="1">
    <location>
        <begin position="17"/>
        <end position="28"/>
    </location>
</feature>
<dbReference type="EnsemblMetazoa" id="AARA018486-RA">
    <property type="protein sequence ID" value="AARA018486-PA"/>
    <property type="gene ID" value="AARA018486"/>
</dbReference>
<reference evidence="2" key="1">
    <citation type="submission" date="2022-08" db="UniProtKB">
        <authorList>
            <consortium name="EnsemblMetazoa"/>
        </authorList>
    </citation>
    <scope>IDENTIFICATION</scope>
    <source>
        <strain evidence="2">Dongola</strain>
    </source>
</reference>